<evidence type="ECO:0000259" key="7">
    <source>
        <dbReference type="PROSITE" id="PS50928"/>
    </source>
</evidence>
<evidence type="ECO:0000256" key="4">
    <source>
        <dbReference type="ARBA" id="ARBA00022989"/>
    </source>
</evidence>
<reference evidence="9" key="1">
    <citation type="journal article" date="2019" name="Int. J. Syst. Evol. Microbiol.">
        <title>The Global Catalogue of Microorganisms (GCM) 10K type strain sequencing project: providing services to taxonomists for standard genome sequencing and annotation.</title>
        <authorList>
            <consortium name="The Broad Institute Genomics Platform"/>
            <consortium name="The Broad Institute Genome Sequencing Center for Infectious Disease"/>
            <person name="Wu L."/>
            <person name="Ma J."/>
        </authorList>
    </citation>
    <scope>NUCLEOTIDE SEQUENCE [LARGE SCALE GENOMIC DNA]</scope>
    <source>
        <strain evidence="9">JCM 18303</strain>
    </source>
</reference>
<feature type="transmembrane region" description="Helical" evidence="6">
    <location>
        <begin position="208"/>
        <end position="228"/>
    </location>
</feature>
<keyword evidence="9" id="KW-1185">Reference proteome</keyword>
<gene>
    <name evidence="8" type="ORF">GCM10023321_00340</name>
</gene>
<dbReference type="RefSeq" id="WP_185058358.1">
    <property type="nucleotide sequence ID" value="NZ_BAABJP010000001.1"/>
</dbReference>
<organism evidence="8 9">
    <name type="scientific">Pseudonocardia eucalypti</name>
    <dbReference type="NCBI Taxonomy" id="648755"/>
    <lineage>
        <taxon>Bacteria</taxon>
        <taxon>Bacillati</taxon>
        <taxon>Actinomycetota</taxon>
        <taxon>Actinomycetes</taxon>
        <taxon>Pseudonocardiales</taxon>
        <taxon>Pseudonocardiaceae</taxon>
        <taxon>Pseudonocardia</taxon>
    </lineage>
</organism>
<dbReference type="Pfam" id="PF00528">
    <property type="entry name" value="BPD_transp_1"/>
    <property type="match status" value="1"/>
</dbReference>
<feature type="domain" description="ABC transmembrane type-1" evidence="7">
    <location>
        <begin position="45"/>
        <end position="228"/>
    </location>
</feature>
<dbReference type="Proteomes" id="UP001428817">
    <property type="component" value="Unassembled WGS sequence"/>
</dbReference>
<proteinExistence type="inferred from homology"/>
<dbReference type="Gene3D" id="1.10.3720.10">
    <property type="entry name" value="MetI-like"/>
    <property type="match status" value="1"/>
</dbReference>
<dbReference type="PANTHER" id="PTHR30177:SF4">
    <property type="entry name" value="OSMOPROTECTANT IMPORT PERMEASE PROTEIN OSMW"/>
    <property type="match status" value="1"/>
</dbReference>
<comment type="caution">
    <text evidence="8">The sequence shown here is derived from an EMBL/GenBank/DDBJ whole genome shotgun (WGS) entry which is preliminary data.</text>
</comment>
<evidence type="ECO:0000256" key="6">
    <source>
        <dbReference type="RuleBase" id="RU363032"/>
    </source>
</evidence>
<comment type="subcellular location">
    <subcellularLocation>
        <location evidence="6">Cell membrane</location>
        <topology evidence="6">Multi-pass membrane protein</topology>
    </subcellularLocation>
    <subcellularLocation>
        <location evidence="1">Membrane</location>
        <topology evidence="1">Multi-pass membrane protein</topology>
    </subcellularLocation>
</comment>
<evidence type="ECO:0000256" key="3">
    <source>
        <dbReference type="ARBA" id="ARBA00022692"/>
    </source>
</evidence>
<keyword evidence="4 6" id="KW-1133">Transmembrane helix</keyword>
<protein>
    <submittedName>
        <fullName evidence="8">ABC transporter permease</fullName>
    </submittedName>
</protein>
<feature type="transmembrane region" description="Helical" evidence="6">
    <location>
        <begin position="101"/>
        <end position="124"/>
    </location>
</feature>
<comment type="similarity">
    <text evidence="6">Belongs to the binding-protein-dependent transport system permease family.</text>
</comment>
<feature type="transmembrane region" description="Helical" evidence="6">
    <location>
        <begin position="49"/>
        <end position="70"/>
    </location>
</feature>
<feature type="transmembrane region" description="Helical" evidence="6">
    <location>
        <begin position="161"/>
        <end position="188"/>
    </location>
</feature>
<feature type="transmembrane region" description="Helical" evidence="6">
    <location>
        <begin position="77"/>
        <end position="95"/>
    </location>
</feature>
<keyword evidence="3 6" id="KW-0812">Transmembrane</keyword>
<keyword evidence="5 6" id="KW-0472">Membrane</keyword>
<accession>A0ABP9PE57</accession>
<evidence type="ECO:0000256" key="1">
    <source>
        <dbReference type="ARBA" id="ARBA00004141"/>
    </source>
</evidence>
<evidence type="ECO:0000256" key="5">
    <source>
        <dbReference type="ARBA" id="ARBA00023136"/>
    </source>
</evidence>
<dbReference type="InterPro" id="IPR000515">
    <property type="entry name" value="MetI-like"/>
</dbReference>
<evidence type="ECO:0000313" key="9">
    <source>
        <dbReference type="Proteomes" id="UP001428817"/>
    </source>
</evidence>
<evidence type="ECO:0000313" key="8">
    <source>
        <dbReference type="EMBL" id="GAA5144305.1"/>
    </source>
</evidence>
<name>A0ABP9PE57_9PSEU</name>
<dbReference type="CDD" id="cd06261">
    <property type="entry name" value="TM_PBP2"/>
    <property type="match status" value="1"/>
</dbReference>
<dbReference type="PANTHER" id="PTHR30177">
    <property type="entry name" value="GLYCINE BETAINE/L-PROLINE TRANSPORT SYSTEM PERMEASE PROTEIN PROW"/>
    <property type="match status" value="1"/>
</dbReference>
<dbReference type="InterPro" id="IPR051204">
    <property type="entry name" value="ABC_transp_perm/SBD"/>
</dbReference>
<evidence type="ECO:0000256" key="2">
    <source>
        <dbReference type="ARBA" id="ARBA00022448"/>
    </source>
</evidence>
<dbReference type="PROSITE" id="PS50928">
    <property type="entry name" value="ABC_TM1"/>
    <property type="match status" value="1"/>
</dbReference>
<dbReference type="EMBL" id="BAABJP010000001">
    <property type="protein sequence ID" value="GAA5144305.1"/>
    <property type="molecule type" value="Genomic_DNA"/>
</dbReference>
<keyword evidence="2 6" id="KW-0813">Transport</keyword>
<dbReference type="SUPFAM" id="SSF161098">
    <property type="entry name" value="MetI-like"/>
    <property type="match status" value="1"/>
</dbReference>
<sequence>MTLRRVVTPLVLAAVLLVLWLYVRARPLDAIEARSLNAAYLASRTLTHLELTVITAAIILAIAIPLGIALTRPGARAVAGPVLVVVNIGQAIPSFGLLVLFGVWLVTVGVSTIAVTTFVIYGLLPVLRNTMVGLHQVDRAVVEAALGMGMTRRSTLFRVELPLAVPVILAGVRTALVITVGTVALATFIGAGGLGDVISNGIASNRTLVLVTGSLLVAVLALFVDWLAELAENYLRPRGL</sequence>
<dbReference type="InterPro" id="IPR035906">
    <property type="entry name" value="MetI-like_sf"/>
</dbReference>